<feature type="compositionally biased region" description="Gly residues" evidence="15">
    <location>
        <begin position="284"/>
        <end position="299"/>
    </location>
</feature>
<evidence type="ECO:0000256" key="5">
    <source>
        <dbReference type="ARBA" id="ARBA00022664"/>
    </source>
</evidence>
<evidence type="ECO:0000256" key="3">
    <source>
        <dbReference type="ARBA" id="ARBA00018889"/>
    </source>
</evidence>
<dbReference type="EMBL" id="JANEYG010000041">
    <property type="protein sequence ID" value="KAJ8916584.1"/>
    <property type="molecule type" value="Genomic_DNA"/>
</dbReference>
<proteinExistence type="predicted"/>
<dbReference type="Gene3D" id="3.30.70.330">
    <property type="match status" value="2"/>
</dbReference>
<evidence type="ECO:0000256" key="7">
    <source>
        <dbReference type="ARBA" id="ARBA00022884"/>
    </source>
</evidence>
<dbReference type="GO" id="GO:0008380">
    <property type="term" value="P:RNA splicing"/>
    <property type="evidence" value="ECO:0007669"/>
    <property type="project" value="UniProtKB-KW"/>
</dbReference>
<keyword evidence="10" id="KW-0496">Mitochondrion</keyword>
<dbReference type="CDD" id="cd12321">
    <property type="entry name" value="RRM1_TDP43"/>
    <property type="match status" value="1"/>
</dbReference>
<dbReference type="AlphaFoldDB" id="A0AAV8VQS6"/>
<evidence type="ECO:0000256" key="4">
    <source>
        <dbReference type="ARBA" id="ARBA00022491"/>
    </source>
</evidence>
<evidence type="ECO:0000256" key="8">
    <source>
        <dbReference type="ARBA" id="ARBA00023015"/>
    </source>
</evidence>
<dbReference type="CDD" id="cd12322">
    <property type="entry name" value="RRM2_TDP43"/>
    <property type="match status" value="1"/>
</dbReference>
<keyword evidence="18" id="KW-1185">Reference proteome</keyword>
<dbReference type="Proteomes" id="UP001159042">
    <property type="component" value="Unassembled WGS sequence"/>
</dbReference>
<evidence type="ECO:0000313" key="17">
    <source>
        <dbReference type="EMBL" id="KAJ8916584.1"/>
    </source>
</evidence>
<evidence type="ECO:0000313" key="18">
    <source>
        <dbReference type="Proteomes" id="UP001159042"/>
    </source>
</evidence>
<feature type="compositionally biased region" description="Low complexity" evidence="15">
    <location>
        <begin position="331"/>
        <end position="346"/>
    </location>
</feature>
<reference evidence="17 18" key="1">
    <citation type="journal article" date="2023" name="Insect Mol. Biol.">
        <title>Genome sequencing provides insights into the evolution of gene families encoding plant cell wall-degrading enzymes in longhorned beetles.</title>
        <authorList>
            <person name="Shin N.R."/>
            <person name="Okamura Y."/>
            <person name="Kirsch R."/>
            <person name="Pauchet Y."/>
        </authorList>
    </citation>
    <scope>NUCLEOTIDE SEQUENCE [LARGE SCALE GENOMIC DNA]</scope>
    <source>
        <strain evidence="17">EAD_L_NR</strain>
    </source>
</reference>
<dbReference type="GO" id="GO:0010468">
    <property type="term" value="P:regulation of gene expression"/>
    <property type="evidence" value="ECO:0007669"/>
    <property type="project" value="TreeGrafter"/>
</dbReference>
<dbReference type="SMART" id="SM00360">
    <property type="entry name" value="RRM"/>
    <property type="match status" value="2"/>
</dbReference>
<keyword evidence="12" id="KW-0508">mRNA splicing</keyword>
<dbReference type="PROSITE" id="PS50102">
    <property type="entry name" value="RRM"/>
    <property type="match status" value="2"/>
</dbReference>
<dbReference type="PANTHER" id="PTHR48033">
    <property type="entry name" value="RNA-BINDING (RRM/RBD/RNP MOTIFS) FAMILY PROTEIN"/>
    <property type="match status" value="1"/>
</dbReference>
<keyword evidence="9" id="KW-0238">DNA-binding</keyword>
<dbReference type="FunFam" id="3.30.70.330:FF:000098">
    <property type="entry name" value="TAR DNA-binding protein 43"/>
    <property type="match status" value="1"/>
</dbReference>
<evidence type="ECO:0000256" key="15">
    <source>
        <dbReference type="SAM" id="MobiDB-lite"/>
    </source>
</evidence>
<dbReference type="GO" id="GO:0000785">
    <property type="term" value="C:chromatin"/>
    <property type="evidence" value="ECO:0007669"/>
    <property type="project" value="TreeGrafter"/>
</dbReference>
<keyword evidence="11" id="KW-0804">Transcription</keyword>
<evidence type="ECO:0000259" key="16">
    <source>
        <dbReference type="PROSITE" id="PS50102"/>
    </source>
</evidence>
<dbReference type="SUPFAM" id="SSF54928">
    <property type="entry name" value="RNA-binding domain, RBD"/>
    <property type="match status" value="2"/>
</dbReference>
<comment type="caution">
    <text evidence="17">The sequence shown here is derived from an EMBL/GenBank/DDBJ whole genome shotgun (WGS) entry which is preliminary data.</text>
</comment>
<evidence type="ECO:0000256" key="12">
    <source>
        <dbReference type="ARBA" id="ARBA00023187"/>
    </source>
</evidence>
<evidence type="ECO:0000256" key="1">
    <source>
        <dbReference type="ARBA" id="ARBA00004123"/>
    </source>
</evidence>
<dbReference type="InterPro" id="IPR041105">
    <property type="entry name" value="TDP-43_N"/>
</dbReference>
<dbReference type="FunFam" id="3.30.70.330:FF:000107">
    <property type="entry name" value="TAR DNA-binding protein 43"/>
    <property type="match status" value="1"/>
</dbReference>
<feature type="domain" description="RRM" evidence="16">
    <location>
        <begin position="108"/>
        <end position="186"/>
    </location>
</feature>
<dbReference type="CDD" id="cd19609">
    <property type="entry name" value="NTD_TDP-43"/>
    <property type="match status" value="1"/>
</dbReference>
<name>A0AAV8VQS6_9CUCU</name>
<feature type="compositionally biased region" description="Polar residues" evidence="15">
    <location>
        <begin position="382"/>
        <end position="393"/>
    </location>
</feature>
<evidence type="ECO:0000256" key="10">
    <source>
        <dbReference type="ARBA" id="ARBA00023128"/>
    </source>
</evidence>
<dbReference type="GO" id="GO:0005739">
    <property type="term" value="C:mitochondrion"/>
    <property type="evidence" value="ECO:0007669"/>
    <property type="project" value="UniProtKB-SubCell"/>
</dbReference>
<evidence type="ECO:0000256" key="9">
    <source>
        <dbReference type="ARBA" id="ARBA00023125"/>
    </source>
</evidence>
<keyword evidence="13" id="KW-0539">Nucleus</keyword>
<gene>
    <name evidence="17" type="ORF">NQ315_000228</name>
</gene>
<dbReference type="InterPro" id="IPR012677">
    <property type="entry name" value="Nucleotide-bd_a/b_plait_sf"/>
</dbReference>
<evidence type="ECO:0000256" key="13">
    <source>
        <dbReference type="ARBA" id="ARBA00023242"/>
    </source>
</evidence>
<feature type="domain" description="RRM" evidence="16">
    <location>
        <begin position="194"/>
        <end position="265"/>
    </location>
</feature>
<protein>
    <recommendedName>
        <fullName evidence="3">TAR DNA-binding protein 43</fullName>
    </recommendedName>
</protein>
<dbReference type="InterPro" id="IPR035979">
    <property type="entry name" value="RBD_domain_sf"/>
</dbReference>
<dbReference type="GO" id="GO:0003723">
    <property type="term" value="F:RNA binding"/>
    <property type="evidence" value="ECO:0007669"/>
    <property type="project" value="UniProtKB-UniRule"/>
</dbReference>
<keyword evidence="6" id="KW-0677">Repeat</keyword>
<dbReference type="GO" id="GO:0005654">
    <property type="term" value="C:nucleoplasm"/>
    <property type="evidence" value="ECO:0007669"/>
    <property type="project" value="TreeGrafter"/>
</dbReference>
<dbReference type="Pfam" id="PF18694">
    <property type="entry name" value="TDP-43_N"/>
    <property type="match status" value="1"/>
</dbReference>
<evidence type="ECO:0000256" key="6">
    <source>
        <dbReference type="ARBA" id="ARBA00022737"/>
    </source>
</evidence>
<dbReference type="InterPro" id="IPR000504">
    <property type="entry name" value="RRM_dom"/>
</dbReference>
<organism evidence="17 18">
    <name type="scientific">Exocentrus adspersus</name>
    <dbReference type="NCBI Taxonomy" id="1586481"/>
    <lineage>
        <taxon>Eukaryota</taxon>
        <taxon>Metazoa</taxon>
        <taxon>Ecdysozoa</taxon>
        <taxon>Arthropoda</taxon>
        <taxon>Hexapoda</taxon>
        <taxon>Insecta</taxon>
        <taxon>Pterygota</taxon>
        <taxon>Neoptera</taxon>
        <taxon>Endopterygota</taxon>
        <taxon>Coleoptera</taxon>
        <taxon>Polyphaga</taxon>
        <taxon>Cucujiformia</taxon>
        <taxon>Chrysomeloidea</taxon>
        <taxon>Cerambycidae</taxon>
        <taxon>Lamiinae</taxon>
        <taxon>Acanthocinini</taxon>
        <taxon>Exocentrus</taxon>
    </lineage>
</organism>
<feature type="compositionally biased region" description="Low complexity" evidence="15">
    <location>
        <begin position="397"/>
        <end position="409"/>
    </location>
</feature>
<sequence>MSIEYLQVAEDEGEEPIELPTEDDGTLLLSTLSAQFPGSSGLKYRNPESKSFRGVRLSEGRLHPPPEGGWGSQIFYCVFPKENKRKSDDNLENSTAKTKRMETKLRCTDLIVLGLPWKTTEQNLREYFETFGEVLMAQVKKDPKTGQSKGFGFIRFASYESQMRVLAQRHMIDGRWCDVKVPNSKEGLIQQVPCKVFIGRCTEDLTADDLREYFGKFGEVTDVFIPKPFRAFSFVTFLDPEVAQSLCGEDHIIKGVSVHVSNAAPKSETRGGGGYGNRDMRGGTAHGGQRGAGPGGPEGPGMYQQRYNGPGPNQGGWGNQAGPRGNLDMPNLQALGQGQQGSNQQSCNPLGLGLNLGTIPMNPAIVAAALNQAGWGLIGNLQNQPEPNFNQGGFSSGPNNTNAGTNQNGGNQGGNNPGFLNWMSQGGGQSNQDGGQWPRPPPQQSQDKGFLKYD</sequence>
<evidence type="ECO:0000256" key="11">
    <source>
        <dbReference type="ARBA" id="ARBA00023163"/>
    </source>
</evidence>
<feature type="region of interest" description="Disordered" evidence="15">
    <location>
        <begin position="1"/>
        <end position="21"/>
    </location>
</feature>
<evidence type="ECO:0000256" key="2">
    <source>
        <dbReference type="ARBA" id="ARBA00004173"/>
    </source>
</evidence>
<evidence type="ECO:0000256" key="14">
    <source>
        <dbReference type="PROSITE-ProRule" id="PRU00176"/>
    </source>
</evidence>
<dbReference type="PANTHER" id="PTHR48033:SF9">
    <property type="entry name" value="TAR DNA-BINDING PROTEIN 43"/>
    <property type="match status" value="1"/>
</dbReference>
<dbReference type="GO" id="GO:0003690">
    <property type="term" value="F:double-stranded DNA binding"/>
    <property type="evidence" value="ECO:0007669"/>
    <property type="project" value="UniProtKB-ARBA"/>
</dbReference>
<feature type="region of interest" description="Disordered" evidence="15">
    <location>
        <begin position="382"/>
        <end position="454"/>
    </location>
</feature>
<dbReference type="Pfam" id="PF00076">
    <property type="entry name" value="RRM_1"/>
    <property type="match status" value="2"/>
</dbReference>
<keyword evidence="5" id="KW-0507">mRNA processing</keyword>
<keyword evidence="4" id="KW-0678">Repressor</keyword>
<keyword evidence="8" id="KW-0805">Transcription regulation</keyword>
<feature type="compositionally biased region" description="Acidic residues" evidence="15">
    <location>
        <begin position="9"/>
        <end position="21"/>
    </location>
</feature>
<feature type="region of interest" description="Disordered" evidence="15">
    <location>
        <begin position="264"/>
        <end position="346"/>
    </location>
</feature>
<keyword evidence="7 14" id="KW-0694">RNA-binding</keyword>
<comment type="subcellular location">
    <subcellularLocation>
        <location evidence="2">Mitochondrion</location>
    </subcellularLocation>
    <subcellularLocation>
        <location evidence="1">Nucleus</location>
    </subcellularLocation>
</comment>
<accession>A0AAV8VQS6</accession>
<dbReference type="GO" id="GO:0006397">
    <property type="term" value="P:mRNA processing"/>
    <property type="evidence" value="ECO:0007669"/>
    <property type="project" value="UniProtKB-KW"/>
</dbReference>